<dbReference type="InterPro" id="IPR017932">
    <property type="entry name" value="GATase_2_dom"/>
</dbReference>
<evidence type="ECO:0000259" key="5">
    <source>
        <dbReference type="Pfam" id="PF13537"/>
    </source>
</evidence>
<evidence type="ECO:0000256" key="2">
    <source>
        <dbReference type="ARBA" id="ARBA00022888"/>
    </source>
</evidence>
<evidence type="ECO:0000259" key="4">
    <source>
        <dbReference type="Pfam" id="PF00733"/>
    </source>
</evidence>
<evidence type="ECO:0000313" key="6">
    <source>
        <dbReference type="EMBL" id="ESP05301.1"/>
    </source>
</evidence>
<keyword evidence="3" id="KW-0315">Glutamine amidotransferase</keyword>
<dbReference type="InterPro" id="IPR051857">
    <property type="entry name" value="Asn_synthetase_domain"/>
</dbReference>
<organism evidence="6 7">
    <name type="scientific">Lottia gigantea</name>
    <name type="common">Giant owl limpet</name>
    <dbReference type="NCBI Taxonomy" id="225164"/>
    <lineage>
        <taxon>Eukaryota</taxon>
        <taxon>Metazoa</taxon>
        <taxon>Spiralia</taxon>
        <taxon>Lophotrochozoa</taxon>
        <taxon>Mollusca</taxon>
        <taxon>Gastropoda</taxon>
        <taxon>Patellogastropoda</taxon>
        <taxon>Lottioidea</taxon>
        <taxon>Lottiidae</taxon>
        <taxon>Lottia</taxon>
    </lineage>
</organism>
<dbReference type="Gene3D" id="3.40.50.620">
    <property type="entry name" value="HUPs"/>
    <property type="match status" value="1"/>
</dbReference>
<protein>
    <recommendedName>
        <fullName evidence="8">Glutamine amidotransferase type-2 domain-containing protein</fullName>
    </recommendedName>
</protein>
<dbReference type="SUPFAM" id="SSF56235">
    <property type="entry name" value="N-terminal nucleophile aminohydrolases (Ntn hydrolases)"/>
    <property type="match status" value="1"/>
</dbReference>
<dbReference type="STRING" id="225164.V4BCA1"/>
<feature type="domain" description="Glutamine amidotransferase type-2" evidence="5">
    <location>
        <begin position="61"/>
        <end position="148"/>
    </location>
</feature>
<dbReference type="Proteomes" id="UP000030746">
    <property type="component" value="Unassembled WGS sequence"/>
</dbReference>
<accession>V4BCA1</accession>
<sequence>MCGICCILGYSKQSDVKTYNEKYIYARGPDAKKSRFIQVNDSAHLQLSGYVLHLRGRFTPQPLLDENGNCLLWNGEVFDGLQVKEDENDTEIISDKLYHCKTQQDILDVFDTIQGPWAFIYWQECYKKLWFGRDKLGRRSLLWHIPQNDSDCFSISSVQIHSHKFSEIPAVGIFCMELNEKLDTENLHVELFPWKFCVWPQTQNPIDSENNIMTLDQSNVHIHVNKLDELKSGIPMLNKEIPVADASLFTLGKQTHEEYLNHLLSDNEFMKTAANQLIEVLEESVRRRVTNIPTRPSAEHQCQKLEISEAAKNEYCVHQSNIAILFSGGIDSAVITALADRCIPESEPIDLLNVAFELQPKSQPNTVKKPNQTLYNITLNSLFYRSIVKDKFNVPDRLTGHKALSELNPNRHWNFIEINVTQKELIQVRSERVRHLVYPSCTVLDDSIGCALWFAAKGHGIVGNGENKGKSFKSKAKVILCGMGADEQLAGYSRHRSRYSEGGWKGLLEEMNMEIKRISSRNLGRDDRIIGDHGKEARFPFLDEHVVTHLSSLPIHMKAQLDLPRGLGEKLLLRLSATQLGLTTTSCFPKRAIQFGSRIAKMENSKEKASEKCDRLAF</sequence>
<evidence type="ECO:0000313" key="7">
    <source>
        <dbReference type="Proteomes" id="UP000030746"/>
    </source>
</evidence>
<dbReference type="KEGG" id="lgi:LOTGIDRAFT_181114"/>
<dbReference type="Pfam" id="PF13537">
    <property type="entry name" value="GATase_7"/>
    <property type="match status" value="1"/>
</dbReference>
<feature type="domain" description="Asparagine synthetase" evidence="4">
    <location>
        <begin position="502"/>
        <end position="576"/>
    </location>
</feature>
<dbReference type="CTD" id="20244422"/>
<dbReference type="Pfam" id="PF00733">
    <property type="entry name" value="Asn_synthase"/>
    <property type="match status" value="1"/>
</dbReference>
<dbReference type="InterPro" id="IPR001962">
    <property type="entry name" value="Asn_synthase"/>
</dbReference>
<evidence type="ECO:0000256" key="3">
    <source>
        <dbReference type="ARBA" id="ARBA00022962"/>
    </source>
</evidence>
<dbReference type="InterPro" id="IPR029055">
    <property type="entry name" value="Ntn_hydrolases_N"/>
</dbReference>
<dbReference type="GO" id="GO:0006529">
    <property type="term" value="P:asparagine biosynthetic process"/>
    <property type="evidence" value="ECO:0007669"/>
    <property type="project" value="UniProtKB-KW"/>
</dbReference>
<dbReference type="EMBL" id="KB199650">
    <property type="protein sequence ID" value="ESP05301.1"/>
    <property type="molecule type" value="Genomic_DNA"/>
</dbReference>
<dbReference type="OrthoDB" id="10252281at2759"/>
<dbReference type="CDD" id="cd01991">
    <property type="entry name" value="Asn_synthase_B_C"/>
    <property type="match status" value="1"/>
</dbReference>
<dbReference type="PANTHER" id="PTHR45937:SF1">
    <property type="entry name" value="ASPARAGINE SYNTHETASE DOMAIN-CONTAINING PROTEIN 1"/>
    <property type="match status" value="1"/>
</dbReference>
<dbReference type="GO" id="GO:0004066">
    <property type="term" value="F:asparagine synthase (glutamine-hydrolyzing) activity"/>
    <property type="evidence" value="ECO:0007669"/>
    <property type="project" value="InterPro"/>
</dbReference>
<proteinExistence type="predicted"/>
<evidence type="ECO:0000256" key="1">
    <source>
        <dbReference type="ARBA" id="ARBA00022605"/>
    </source>
</evidence>
<keyword evidence="2" id="KW-0061">Asparagine biosynthesis</keyword>
<dbReference type="OMA" id="SVYESCP"/>
<dbReference type="AlphaFoldDB" id="V4BCA1"/>
<dbReference type="Gene3D" id="3.60.20.10">
    <property type="entry name" value="Glutamine Phosphoribosylpyrophosphate, subunit 1, domain 1"/>
    <property type="match status" value="1"/>
</dbReference>
<reference evidence="6 7" key="1">
    <citation type="journal article" date="2013" name="Nature">
        <title>Insights into bilaterian evolution from three spiralian genomes.</title>
        <authorList>
            <person name="Simakov O."/>
            <person name="Marletaz F."/>
            <person name="Cho S.J."/>
            <person name="Edsinger-Gonzales E."/>
            <person name="Havlak P."/>
            <person name="Hellsten U."/>
            <person name="Kuo D.H."/>
            <person name="Larsson T."/>
            <person name="Lv J."/>
            <person name="Arendt D."/>
            <person name="Savage R."/>
            <person name="Osoegawa K."/>
            <person name="de Jong P."/>
            <person name="Grimwood J."/>
            <person name="Chapman J.A."/>
            <person name="Shapiro H."/>
            <person name="Aerts A."/>
            <person name="Otillar R.P."/>
            <person name="Terry A.Y."/>
            <person name="Boore J.L."/>
            <person name="Grigoriev I.V."/>
            <person name="Lindberg D.R."/>
            <person name="Seaver E.C."/>
            <person name="Weisblat D.A."/>
            <person name="Putnam N.H."/>
            <person name="Rokhsar D.S."/>
        </authorList>
    </citation>
    <scope>NUCLEOTIDE SEQUENCE [LARGE SCALE GENOMIC DNA]</scope>
</reference>
<keyword evidence="7" id="KW-1185">Reference proteome</keyword>
<dbReference type="RefSeq" id="XP_009043846.1">
    <property type="nucleotide sequence ID" value="XM_009045598.1"/>
</dbReference>
<keyword evidence="1" id="KW-0028">Amino-acid biosynthesis</keyword>
<dbReference type="SUPFAM" id="SSF52402">
    <property type="entry name" value="Adenine nucleotide alpha hydrolases-like"/>
    <property type="match status" value="1"/>
</dbReference>
<name>V4BCA1_LOTGI</name>
<dbReference type="GeneID" id="20244422"/>
<evidence type="ECO:0008006" key="8">
    <source>
        <dbReference type="Google" id="ProtNLM"/>
    </source>
</evidence>
<gene>
    <name evidence="6" type="ORF">LOTGIDRAFT_181114</name>
</gene>
<dbReference type="HOGENOM" id="CLU_012368_2_0_1"/>
<dbReference type="InterPro" id="IPR014729">
    <property type="entry name" value="Rossmann-like_a/b/a_fold"/>
</dbReference>
<dbReference type="PANTHER" id="PTHR45937">
    <property type="entry name" value="ASPARAGINE SYNTHETASE DOMAIN-CONTAINING PROTEIN 1"/>
    <property type="match status" value="1"/>
</dbReference>